<keyword evidence="2" id="KW-0812">Transmembrane</keyword>
<dbReference type="PANTHER" id="PTHR13018">
    <property type="entry name" value="PROBABLE MEMBRANE PROTEIN DUF221-RELATED"/>
    <property type="match status" value="1"/>
</dbReference>
<evidence type="ECO:0000256" key="2">
    <source>
        <dbReference type="SAM" id="Phobius"/>
    </source>
</evidence>
<evidence type="ECO:0000259" key="3">
    <source>
        <dbReference type="Pfam" id="PF02714"/>
    </source>
</evidence>
<feature type="transmembrane region" description="Helical" evidence="2">
    <location>
        <begin position="1111"/>
        <end position="1131"/>
    </location>
</feature>
<feature type="compositionally biased region" description="Polar residues" evidence="1">
    <location>
        <begin position="1532"/>
        <end position="1545"/>
    </location>
</feature>
<keyword evidence="2" id="KW-0472">Membrane</keyword>
<evidence type="ECO:0000313" key="5">
    <source>
        <dbReference type="Proteomes" id="UP001213000"/>
    </source>
</evidence>
<feature type="compositionally biased region" description="Basic and acidic residues" evidence="1">
    <location>
        <begin position="1547"/>
        <end position="1562"/>
    </location>
</feature>
<feature type="compositionally biased region" description="Pro residues" evidence="1">
    <location>
        <begin position="24"/>
        <end position="75"/>
    </location>
</feature>
<feature type="region of interest" description="Disordered" evidence="1">
    <location>
        <begin position="715"/>
        <end position="819"/>
    </location>
</feature>
<feature type="transmembrane region" description="Helical" evidence="2">
    <location>
        <begin position="967"/>
        <end position="993"/>
    </location>
</feature>
<feature type="transmembrane region" description="Helical" evidence="2">
    <location>
        <begin position="1137"/>
        <end position="1158"/>
    </location>
</feature>
<dbReference type="EMBL" id="JANIEX010000043">
    <property type="protein sequence ID" value="KAJ3575255.1"/>
    <property type="molecule type" value="Genomic_DNA"/>
</dbReference>
<comment type="caution">
    <text evidence="4">The sequence shown here is derived from an EMBL/GenBank/DDBJ whole genome shotgun (WGS) entry which is preliminary data.</text>
</comment>
<feature type="domain" description="CSC1/OSCA1-like 7TM region" evidence="3">
    <location>
        <begin position="919"/>
        <end position="1189"/>
    </location>
</feature>
<feature type="region of interest" description="Disordered" evidence="1">
    <location>
        <begin position="1443"/>
        <end position="1464"/>
    </location>
</feature>
<dbReference type="Pfam" id="PF02714">
    <property type="entry name" value="RSN1_7TM"/>
    <property type="match status" value="1"/>
</dbReference>
<evidence type="ECO:0000313" key="4">
    <source>
        <dbReference type="EMBL" id="KAJ3575255.1"/>
    </source>
</evidence>
<feature type="compositionally biased region" description="Low complexity" evidence="1">
    <location>
        <begin position="1443"/>
        <end position="1456"/>
    </location>
</feature>
<feature type="region of interest" description="Disordered" evidence="1">
    <location>
        <begin position="1"/>
        <end position="86"/>
    </location>
</feature>
<proteinExistence type="predicted"/>
<dbReference type="InterPro" id="IPR045122">
    <property type="entry name" value="Csc1-like"/>
</dbReference>
<name>A0AAD5W4F9_9AGAR</name>
<feature type="compositionally biased region" description="Basic residues" evidence="1">
    <location>
        <begin position="10"/>
        <end position="20"/>
    </location>
</feature>
<evidence type="ECO:0000256" key="1">
    <source>
        <dbReference type="SAM" id="MobiDB-lite"/>
    </source>
</evidence>
<feature type="transmembrane region" description="Helical" evidence="2">
    <location>
        <begin position="921"/>
        <end position="947"/>
    </location>
</feature>
<feature type="transmembrane region" description="Helical" evidence="2">
    <location>
        <begin position="269"/>
        <end position="292"/>
    </location>
</feature>
<accession>A0AAD5W4F9</accession>
<organism evidence="4 5">
    <name type="scientific">Leucocoprinus birnbaumii</name>
    <dbReference type="NCBI Taxonomy" id="56174"/>
    <lineage>
        <taxon>Eukaryota</taxon>
        <taxon>Fungi</taxon>
        <taxon>Dikarya</taxon>
        <taxon>Basidiomycota</taxon>
        <taxon>Agaricomycotina</taxon>
        <taxon>Agaricomycetes</taxon>
        <taxon>Agaricomycetidae</taxon>
        <taxon>Agaricales</taxon>
        <taxon>Agaricineae</taxon>
        <taxon>Agaricaceae</taxon>
        <taxon>Leucocoprinus</taxon>
    </lineage>
</organism>
<dbReference type="GO" id="GO:0005886">
    <property type="term" value="C:plasma membrane"/>
    <property type="evidence" value="ECO:0007669"/>
    <property type="project" value="TreeGrafter"/>
</dbReference>
<keyword evidence="5" id="KW-1185">Reference proteome</keyword>
<dbReference type="PANTHER" id="PTHR13018:SF5">
    <property type="entry name" value="RE44586P"/>
    <property type="match status" value="1"/>
</dbReference>
<gene>
    <name evidence="4" type="ORF">NP233_g1237</name>
</gene>
<feature type="compositionally biased region" description="Low complexity" evidence="1">
    <location>
        <begin position="1507"/>
        <end position="1527"/>
    </location>
</feature>
<sequence length="1562" mass="173123">MTTFDDAPTRLRRYFSRLRIRQPNFPPPIPPPSTPPDTTPPPPGIPPQPLAPPAAVPETLNPPPPPAANTPPSPLPASTSPTPDPNVIAFTTTYPVTTIFQNDMTYTAFAQSVVLSTLPTSPPVFSTSSQSSPSTALLAAATPTESPLPSNGNILNGTVGSNEICVGNGIDAAAEGILATIVVSSVLGLIIWLFFAIVRPRYRQIYGIREWFVPPEVRPKSLGSRLFAFLNPPIPLVPDIPDDVSDAGRSAGRDAQLFPSDEQLSQRTLWVALSVASGWSILALGGALPLYLVNTPCNSQLPDHALFTGGYSTLQDLSLLRLIRLIDDQNIRTANLDVLSRRNLVGDPSDPQNSRLRIIILTIIALVLGLLPALWKTLREYSTLVSYRNRWLQTKCERKDLGWLSVRDAPGFQNWGEKRFKKFIKKIGLTSGMDDDERDRNPRRTMVSSAMRSSARSSGRRDEESPLTGSYENAEVDIQSLFSISCVRAIYSLRNKLTFDSDTQHIALLIDQRDEILENLEIAETRYISSFQITTPDPSIADWEPPPPPDPTRPYISRPLPLGGAGPRRTRRRRAINRAYGTTSLAPTSFVAPSSFYKLRGVEGVNGGRFTESGTNPSFAESFSSRIVGSRFLEVNRNSATYGRLPLGGQVSMGRNGQLGAPGLETDSRRSWTSWIPDPRLHGPNWGAEPFHNEGISEEQEVEYIDEHGVKRRTIQTVSRAAESSRESPTAWRSHEQAATESHTLHNGFNEEEEWVDLEKENGPGNDFDSALNGLPPHAAGPSRRRPRKSEDTVPTARRETFPLRRDRDQEPDVVPPPHLRLQHAQPFVRPLDGLNFEDLGQVYEDITHWRSQLKEINTQIRDAQQRSYDDIADGRNIRGWLIVGRGLRHVPGVQIIEGRAKEDIRWDVLQNERTLLDKMVLWTVVCIIAVLLGAGLTAVAGLAVSPAPDVTRYLSFLEPLLTTNPLASGIATVLLPAMAATIFISLAIYYISVVANIHGSISRSGNQLFVFRIVFYVLAAVVAIWLIAIGGILFALQAFDTNTGEARSITNGAIYMTVLALAIVINVAIIVPGLLLLQPMRLWNVLKTERLAVTPRQRFRAVYPRTYDPTFAISACVLAVMFASTFSLIFPVIAPAVVILLLLSLIAHRFLIGYVYARTHSQTGGLLQLWLLKRLGTLLAFQPILLGLIFLSRRIWIEGGVLAGTGVVTILFVEFYAAMRLRLPGRRSLSPITRDSLDHFASAADRYLVEGADATTNDSSSRGPPVRGSMASVLEMMSLTLAVEPSAPTYRGPVPLRKCLSSFPSNFLVAPISDDFNIVSENPETETLDDLTATDRAARTHPDAPPHLPPLPFTDHAEDVAGILYAPELISPPPIIWLPRDSAEVARSEAEDLKRYHNLDFFYASRYPSVYKVALYLRVEPDYPARQDSSPLAHKYLSFRMSRSNSPRNSPQSSQPDEPAEVDPQAFVEYSRSLHEWTLQRWFQAVREREERRVRLEREYDALRRLQSQSQSQSQPQVSQQAQQLPRRQESTQASPGPSASPEPTQEDRNSKSPQGRDKKS</sequence>
<keyword evidence="2" id="KW-1133">Transmembrane helix</keyword>
<feature type="region of interest" description="Disordered" evidence="1">
    <location>
        <begin position="537"/>
        <end position="570"/>
    </location>
</feature>
<feature type="region of interest" description="Disordered" evidence="1">
    <location>
        <begin position="433"/>
        <end position="468"/>
    </location>
</feature>
<feature type="transmembrane region" description="Helical" evidence="2">
    <location>
        <begin position="356"/>
        <end position="375"/>
    </location>
</feature>
<dbReference type="InterPro" id="IPR003864">
    <property type="entry name" value="CSC1/OSCA1-like_7TM"/>
</dbReference>
<feature type="transmembrane region" description="Helical" evidence="2">
    <location>
        <begin position="177"/>
        <end position="198"/>
    </location>
</feature>
<dbReference type="Proteomes" id="UP001213000">
    <property type="component" value="Unassembled WGS sequence"/>
</dbReference>
<dbReference type="GO" id="GO:0005227">
    <property type="term" value="F:calcium-activated cation channel activity"/>
    <property type="evidence" value="ECO:0007669"/>
    <property type="project" value="InterPro"/>
</dbReference>
<feature type="transmembrane region" description="Helical" evidence="2">
    <location>
        <begin position="1196"/>
        <end position="1218"/>
    </location>
</feature>
<feature type="transmembrane region" description="Helical" evidence="2">
    <location>
        <begin position="1014"/>
        <end position="1035"/>
    </location>
</feature>
<feature type="compositionally biased region" description="Low complexity" evidence="1">
    <location>
        <begin position="444"/>
        <end position="457"/>
    </location>
</feature>
<reference evidence="4" key="1">
    <citation type="submission" date="2022-07" db="EMBL/GenBank/DDBJ databases">
        <title>Genome Sequence of Leucocoprinus birnbaumii.</title>
        <authorList>
            <person name="Buettner E."/>
        </authorList>
    </citation>
    <scope>NUCLEOTIDE SEQUENCE</scope>
    <source>
        <strain evidence="4">VT141</strain>
    </source>
</reference>
<feature type="region of interest" description="Disordered" evidence="1">
    <location>
        <begin position="1507"/>
        <end position="1562"/>
    </location>
</feature>
<feature type="transmembrane region" description="Helical" evidence="2">
    <location>
        <begin position="1055"/>
        <end position="1078"/>
    </location>
</feature>
<protein>
    <recommendedName>
        <fullName evidence="3">CSC1/OSCA1-like 7TM region domain-containing protein</fullName>
    </recommendedName>
</protein>
<feature type="compositionally biased region" description="Basic and acidic residues" evidence="1">
    <location>
        <begin position="789"/>
        <end position="811"/>
    </location>
</feature>
<feature type="transmembrane region" description="Helical" evidence="2">
    <location>
        <begin position="1170"/>
        <end position="1190"/>
    </location>
</feature>